<dbReference type="PROSITE" id="PS50011">
    <property type="entry name" value="PROTEIN_KINASE_DOM"/>
    <property type="match status" value="1"/>
</dbReference>
<dbReference type="EMBL" id="BEXD01004204">
    <property type="protein sequence ID" value="GBC08301.1"/>
    <property type="molecule type" value="Genomic_DNA"/>
</dbReference>
<reference evidence="2 3" key="1">
    <citation type="submission" date="2017-11" db="EMBL/GenBank/DDBJ databases">
        <title>The genome of Rhizophagus clarus HR1 reveals common genetic basis of auxotrophy among arbuscular mycorrhizal fungi.</title>
        <authorList>
            <person name="Kobayashi Y."/>
        </authorList>
    </citation>
    <scope>NUCLEOTIDE SEQUENCE [LARGE SCALE GENOMIC DNA]</scope>
    <source>
        <strain evidence="2 3">HR1</strain>
    </source>
</reference>
<dbReference type="PANTHER" id="PTHR44329:SF293">
    <property type="entry name" value="MITOGEN-ACTIVATED PROTEIN KINASE KINASE KINASE"/>
    <property type="match status" value="1"/>
</dbReference>
<feature type="domain" description="Protein kinase" evidence="1">
    <location>
        <begin position="45"/>
        <end position="301"/>
    </location>
</feature>
<dbReference type="Pfam" id="PF07714">
    <property type="entry name" value="PK_Tyr_Ser-Thr"/>
    <property type="match status" value="1"/>
</dbReference>
<accession>A0A2Z6S1E5</accession>
<dbReference type="GO" id="GO:0004674">
    <property type="term" value="F:protein serine/threonine kinase activity"/>
    <property type="evidence" value="ECO:0007669"/>
    <property type="project" value="TreeGrafter"/>
</dbReference>
<dbReference type="Gene3D" id="1.10.510.10">
    <property type="entry name" value="Transferase(Phosphotransferase) domain 1"/>
    <property type="match status" value="1"/>
</dbReference>
<dbReference type="InterPro" id="IPR051681">
    <property type="entry name" value="Ser/Thr_Kinases-Pseudokinases"/>
</dbReference>
<sequence>MWNLFYSSIYFFEHMVHGSYGKSENASLDKFIFENKLIWIPYDQFKDVKYLDEGGFGTIYKAIWLPGNDYNEVVLKCPNYLNENLDEFLNEWNYHGKCLDSTIIIKLYGFTKDPNTSKYMVVMDYANKGSLRSNLTKIVNNNWNEKLRMLFEIIYGLSEIHKQDLIHCDFHDGNILNHRKDQVFISDLGLCRPVTSSLEENEIFGVVPFMAPEILRGDPYTPASDIYSFSMIMWEFTSGVQPFKDIAHDVGLCISICKGERPDIIENTPQCYADLMKRCWNENPLERPSAGEIVQIMMEWIFRDCSTIISEELESNIIEFISAPIGNNNLAVGIHPQAFYTSRILDFTSKELIERLESKERESFMIE</sequence>
<dbReference type="GO" id="GO:0005524">
    <property type="term" value="F:ATP binding"/>
    <property type="evidence" value="ECO:0007669"/>
    <property type="project" value="InterPro"/>
</dbReference>
<dbReference type="SUPFAM" id="SSF56112">
    <property type="entry name" value="Protein kinase-like (PK-like)"/>
    <property type="match status" value="1"/>
</dbReference>
<keyword evidence="3" id="KW-1185">Reference proteome</keyword>
<dbReference type="InterPro" id="IPR001245">
    <property type="entry name" value="Ser-Thr/Tyr_kinase_cat_dom"/>
</dbReference>
<evidence type="ECO:0000313" key="3">
    <source>
        <dbReference type="Proteomes" id="UP000247702"/>
    </source>
</evidence>
<gene>
    <name evidence="2" type="ORF">RclHR1_00800028</name>
</gene>
<evidence type="ECO:0000313" key="2">
    <source>
        <dbReference type="EMBL" id="GBC08301.1"/>
    </source>
</evidence>
<dbReference type="InterPro" id="IPR011009">
    <property type="entry name" value="Kinase-like_dom_sf"/>
</dbReference>
<comment type="caution">
    <text evidence="2">The sequence shown here is derived from an EMBL/GenBank/DDBJ whole genome shotgun (WGS) entry which is preliminary data.</text>
</comment>
<evidence type="ECO:0000259" key="1">
    <source>
        <dbReference type="PROSITE" id="PS50011"/>
    </source>
</evidence>
<proteinExistence type="predicted"/>
<organism evidence="2 3">
    <name type="scientific">Rhizophagus clarus</name>
    <dbReference type="NCBI Taxonomy" id="94130"/>
    <lineage>
        <taxon>Eukaryota</taxon>
        <taxon>Fungi</taxon>
        <taxon>Fungi incertae sedis</taxon>
        <taxon>Mucoromycota</taxon>
        <taxon>Glomeromycotina</taxon>
        <taxon>Glomeromycetes</taxon>
        <taxon>Glomerales</taxon>
        <taxon>Glomeraceae</taxon>
        <taxon>Rhizophagus</taxon>
    </lineage>
</organism>
<protein>
    <recommendedName>
        <fullName evidence="1">Protein kinase domain-containing protein</fullName>
    </recommendedName>
</protein>
<dbReference type="InterPro" id="IPR000719">
    <property type="entry name" value="Prot_kinase_dom"/>
</dbReference>
<dbReference type="PANTHER" id="PTHR44329">
    <property type="entry name" value="SERINE/THREONINE-PROTEIN KINASE TNNI3K-RELATED"/>
    <property type="match status" value="1"/>
</dbReference>
<name>A0A2Z6S1E5_9GLOM</name>
<dbReference type="Proteomes" id="UP000247702">
    <property type="component" value="Unassembled WGS sequence"/>
</dbReference>
<dbReference type="AlphaFoldDB" id="A0A2Z6S1E5"/>